<keyword evidence="1" id="KW-1133">Transmembrane helix</keyword>
<protein>
    <recommendedName>
        <fullName evidence="4">Rod shape-determining protein MreD</fullName>
    </recommendedName>
</protein>
<feature type="transmembrane region" description="Helical" evidence="1">
    <location>
        <begin position="47"/>
        <end position="79"/>
    </location>
</feature>
<dbReference type="Pfam" id="PF20221">
    <property type="entry name" value="DUF6580"/>
    <property type="match status" value="1"/>
</dbReference>
<dbReference type="Proteomes" id="UP000176923">
    <property type="component" value="Unassembled WGS sequence"/>
</dbReference>
<name>A0A1F5ZMU8_9BACT</name>
<dbReference type="EMBL" id="MFJL01000036">
    <property type="protein sequence ID" value="OGG13422.1"/>
    <property type="molecule type" value="Genomic_DNA"/>
</dbReference>
<evidence type="ECO:0000313" key="2">
    <source>
        <dbReference type="EMBL" id="OGG13422.1"/>
    </source>
</evidence>
<feature type="transmembrane region" description="Helical" evidence="1">
    <location>
        <begin position="99"/>
        <end position="123"/>
    </location>
</feature>
<dbReference type="Gene3D" id="1.10.1760.20">
    <property type="match status" value="1"/>
</dbReference>
<gene>
    <name evidence="2" type="ORF">A3D77_04985</name>
</gene>
<dbReference type="STRING" id="1798382.A3D77_04985"/>
<evidence type="ECO:0008006" key="4">
    <source>
        <dbReference type="Google" id="ProtNLM"/>
    </source>
</evidence>
<dbReference type="InterPro" id="IPR046487">
    <property type="entry name" value="DUF6580"/>
</dbReference>
<sequence>MKTDKAIFAFLLILLAILFRTALHVGENVEFVTTATLISSLYLGKKWAILVPLITLLISDAIIGNTSIFLFTWSAYLFLGMVSYCGYRLRKIKSLPKIFASLGFAISGSLWFFLWTNFGVWLLDTHHMYEKDMAGLLKSYVMGVPFFKNNLVGNLFFIFISISAVEFIIKAKSSKFRFSLFNIKKNN</sequence>
<keyword evidence="1" id="KW-0812">Transmembrane</keyword>
<organism evidence="2 3">
    <name type="scientific">Candidatus Gottesmanbacteria bacterium RIFCSPHIGHO2_02_FULL_39_11</name>
    <dbReference type="NCBI Taxonomy" id="1798382"/>
    <lineage>
        <taxon>Bacteria</taxon>
        <taxon>Candidatus Gottesmaniibacteriota</taxon>
    </lineage>
</organism>
<feature type="transmembrane region" description="Helical" evidence="1">
    <location>
        <begin position="151"/>
        <end position="169"/>
    </location>
</feature>
<comment type="caution">
    <text evidence="2">The sequence shown here is derived from an EMBL/GenBank/DDBJ whole genome shotgun (WGS) entry which is preliminary data.</text>
</comment>
<accession>A0A1F5ZMU8</accession>
<dbReference type="AlphaFoldDB" id="A0A1F5ZMU8"/>
<keyword evidence="1" id="KW-0472">Membrane</keyword>
<proteinExistence type="predicted"/>
<evidence type="ECO:0000256" key="1">
    <source>
        <dbReference type="SAM" id="Phobius"/>
    </source>
</evidence>
<evidence type="ECO:0000313" key="3">
    <source>
        <dbReference type="Proteomes" id="UP000176923"/>
    </source>
</evidence>
<reference evidence="2 3" key="1">
    <citation type="journal article" date="2016" name="Nat. Commun.">
        <title>Thousands of microbial genomes shed light on interconnected biogeochemical processes in an aquifer system.</title>
        <authorList>
            <person name="Anantharaman K."/>
            <person name="Brown C.T."/>
            <person name="Hug L.A."/>
            <person name="Sharon I."/>
            <person name="Castelle C.J."/>
            <person name="Probst A.J."/>
            <person name="Thomas B.C."/>
            <person name="Singh A."/>
            <person name="Wilkins M.J."/>
            <person name="Karaoz U."/>
            <person name="Brodie E.L."/>
            <person name="Williams K.H."/>
            <person name="Hubbard S.S."/>
            <person name="Banfield J.F."/>
        </authorList>
    </citation>
    <scope>NUCLEOTIDE SEQUENCE [LARGE SCALE GENOMIC DNA]</scope>
</reference>